<dbReference type="AlphaFoldDB" id="A0A7I8JSL4"/>
<name>A0A7I8JSL4_SPIIN</name>
<dbReference type="EMBL" id="CACRZD030000017">
    <property type="protein sequence ID" value="CAA6673180.1"/>
    <property type="molecule type" value="Genomic_DNA"/>
</dbReference>
<accession>A0A7I8JSL4</accession>
<evidence type="ECO:0000313" key="4">
    <source>
        <dbReference type="Proteomes" id="UP001189122"/>
    </source>
</evidence>
<evidence type="ECO:0000256" key="1">
    <source>
        <dbReference type="SAM" id="MobiDB-lite"/>
    </source>
</evidence>
<feature type="compositionally biased region" description="Polar residues" evidence="1">
    <location>
        <begin position="212"/>
        <end position="225"/>
    </location>
</feature>
<feature type="domain" description="TOD1/MUCI70 glycosyltransferase-like" evidence="2">
    <location>
        <begin position="103"/>
        <end position="184"/>
    </location>
</feature>
<evidence type="ECO:0000259" key="2">
    <source>
        <dbReference type="Pfam" id="PF04765"/>
    </source>
</evidence>
<dbReference type="EMBL" id="LR743604">
    <property type="protein sequence ID" value="CAA2634137.1"/>
    <property type="molecule type" value="Genomic_DNA"/>
</dbReference>
<gene>
    <name evidence="3" type="ORF">SI7747_17019596</name>
</gene>
<feature type="compositionally biased region" description="Low complexity" evidence="1">
    <location>
        <begin position="189"/>
        <end position="199"/>
    </location>
</feature>
<organism evidence="3">
    <name type="scientific">Spirodela intermedia</name>
    <name type="common">Intermediate duckweed</name>
    <dbReference type="NCBI Taxonomy" id="51605"/>
    <lineage>
        <taxon>Eukaryota</taxon>
        <taxon>Viridiplantae</taxon>
        <taxon>Streptophyta</taxon>
        <taxon>Embryophyta</taxon>
        <taxon>Tracheophyta</taxon>
        <taxon>Spermatophyta</taxon>
        <taxon>Magnoliopsida</taxon>
        <taxon>Liliopsida</taxon>
        <taxon>Araceae</taxon>
        <taxon>Lemnoideae</taxon>
        <taxon>Spirodela</taxon>
    </lineage>
</organism>
<keyword evidence="4" id="KW-1185">Reference proteome</keyword>
<protein>
    <recommendedName>
        <fullName evidence="2">TOD1/MUCI70 glycosyltransferase-like domain-containing protein</fullName>
    </recommendedName>
</protein>
<dbReference type="InterPro" id="IPR048354">
    <property type="entry name" value="TOD1_MUCI70_glycTrfase_dom"/>
</dbReference>
<sequence length="429" mass="46691">MEDAVGFPVEAALPIPAVPCHLPPHLPRCHHLPHRLPLPLPSPLYTDLHSRLGEPLFSYPTAYGEHKHALPSSSSSPSCDSPVLFQEPSYPSPAVRVRYMSGTRTSFAGNFTTQERKSYFTLGNSGGGDDDGTAPPEVPCGFFGNSPFVCQVDKAAMESCKGGGGASAIFSDHDKLRQPMAWGSRPWRPSASSSSSTTPPSAPSPPTISSALWNQLRRNMKPQTESPTRSASPPPSSLSQRQVQPLGGRQDAANSGPPPPDSLPPRRRRRDMAVSRHPLSVHTMEEAVATARWRKWPDVDGLRAQMEAYCENGFSHGRRPSSPTPTDVPDTAIILRRHGRRSDLFSCLLFNELEDLMRPQVRIHMFPAAVLEQIAVEYRHNLKPAGGGATAAVEHGGLKPRRPSSRGLRGSSCKGYLLKMWGEEANDGE</sequence>
<dbReference type="Proteomes" id="UP001189122">
    <property type="component" value="Unassembled WGS sequence"/>
</dbReference>
<dbReference type="PANTHER" id="PTHR12956:SF13">
    <property type="entry name" value="ALKALINE CERAMIDASE TOD1"/>
    <property type="match status" value="1"/>
</dbReference>
<proteinExistence type="predicted"/>
<dbReference type="Pfam" id="PF04765">
    <property type="entry name" value="TOD1_MUCI70"/>
    <property type="match status" value="2"/>
</dbReference>
<dbReference type="PANTHER" id="PTHR12956">
    <property type="entry name" value="ALKALINE CERAMIDASE-RELATED"/>
    <property type="match status" value="1"/>
</dbReference>
<dbReference type="InterPro" id="IPR006852">
    <property type="entry name" value="TOD1_MUCI70"/>
</dbReference>
<reference evidence="3 4" key="1">
    <citation type="submission" date="2019-12" db="EMBL/GenBank/DDBJ databases">
        <authorList>
            <person name="Scholz U."/>
            <person name="Mascher M."/>
            <person name="Fiebig A."/>
        </authorList>
    </citation>
    <scope>NUCLEOTIDE SEQUENCE</scope>
</reference>
<feature type="region of interest" description="Disordered" evidence="1">
    <location>
        <begin position="388"/>
        <end position="410"/>
    </location>
</feature>
<evidence type="ECO:0000313" key="3">
    <source>
        <dbReference type="EMBL" id="CAA2634137.1"/>
    </source>
</evidence>
<feature type="domain" description="TOD1/MUCI70 glycosyltransferase-like" evidence="2">
    <location>
        <begin position="267"/>
        <end position="356"/>
    </location>
</feature>
<feature type="region of interest" description="Disordered" evidence="1">
    <location>
        <begin position="179"/>
        <end position="279"/>
    </location>
</feature>